<dbReference type="InterPro" id="IPR025683">
    <property type="entry name" value="Protein_beta"/>
</dbReference>
<reference evidence="1" key="1">
    <citation type="submission" date="2022-09" db="EMBL/GenBank/DDBJ databases">
        <title>Novosphingobium sp. Nov., a polycyclic aromatic hydrocarbon-degrading bacterium isolated form mangrove sediments in HongKong.</title>
        <authorList>
            <person name="Hu Z."/>
        </authorList>
    </citation>
    <scope>NUCLEOTIDE SEQUENCE</scope>
    <source>
        <strain evidence="1">HK4-1</strain>
    </source>
</reference>
<dbReference type="RefSeq" id="WP_260045357.1">
    <property type="nucleotide sequence ID" value="NZ_JANZXA010000004.1"/>
</dbReference>
<comment type="caution">
    <text evidence="1">The sequence shown here is derived from an EMBL/GenBank/DDBJ whole genome shotgun (WGS) entry which is preliminary data.</text>
</comment>
<dbReference type="EMBL" id="JANZXA010000004">
    <property type="protein sequence ID" value="MCT2399323.1"/>
    <property type="molecule type" value="Genomic_DNA"/>
</dbReference>
<organism evidence="1 2">
    <name type="scientific">Novosphingobium mangrovi</name>
    <name type="common">ex Huang et al. 2023</name>
    <dbReference type="NCBI Taxonomy" id="2976432"/>
    <lineage>
        <taxon>Bacteria</taxon>
        <taxon>Pseudomonadati</taxon>
        <taxon>Pseudomonadota</taxon>
        <taxon>Alphaproteobacteria</taxon>
        <taxon>Sphingomonadales</taxon>
        <taxon>Sphingomonadaceae</taxon>
        <taxon>Novosphingobium</taxon>
    </lineage>
</organism>
<keyword evidence="2" id="KW-1185">Reference proteome</keyword>
<evidence type="ECO:0000313" key="1">
    <source>
        <dbReference type="EMBL" id="MCT2399323.1"/>
    </source>
</evidence>
<proteinExistence type="predicted"/>
<evidence type="ECO:0000313" key="2">
    <source>
        <dbReference type="Proteomes" id="UP001165583"/>
    </source>
</evidence>
<accession>A0ABT2I3F3</accession>
<dbReference type="Proteomes" id="UP001165583">
    <property type="component" value="Unassembled WGS sequence"/>
</dbReference>
<gene>
    <name evidence="1" type="ORF">NZK81_07170</name>
</gene>
<protein>
    <submittedName>
        <fullName evidence="1">Beta family protein</fullName>
    </submittedName>
</protein>
<name>A0ABT2I3F3_9SPHN</name>
<dbReference type="Pfam" id="PF14350">
    <property type="entry name" value="Beta_protein"/>
    <property type="match status" value="1"/>
</dbReference>
<sequence length="356" mass="40400">MSEFTNRYYPTLCIRRAEMKAMEMLPLLEKQSMLPVVLLAPWLNSIEFNNTHKIVEKSLQGIPLIADIDRHFQSKSDLPSREYFWSLLDGDHGAEKWMDLIAGHSNYIPTIQLQGVSSTGIAHQIARAKALGRGYVFRLEPAQLFLFDSVLHYITENPQDDILTIFDYGYADNSIELIEDISSYIRRLVDTNELAKFVVSGSNFPNVFSDFDDFSSSKNIAARGVFNELAKIFGNYQIFYGDWASTKPRRYDGGGSKPLPRIDFPTKSNWIIARSKEEGWSFKDAATRVTRLLEWESRPMVWGTGLIEKTAQGLPGGISTGPQAIAARVNIHLYLQNHYRDEGDVPPPQGEWIDPI</sequence>